<feature type="non-terminal residue" evidence="2">
    <location>
        <position position="220"/>
    </location>
</feature>
<name>A0A0A1ULS5_9AGAM</name>
<sequence length="220" mass="24718">MMGPSSSDSDEDSDENEQDEDEEGKEDEEDEEDQMGKVGKADEADNADEAGEAGEAGRGNEEDEEQVEASYRKHILMTHIQKVMLDLCAIDKAQDAKEIEPQFDNLQKPMHIVDGVLVPHLNNSFQVEWKAWGEKLVKLSRDTGCMPLNEQEILLSASVKEIREALDLERLPAERGCTIGRSERSAVSLTPVPHDYWGSAYLCAHILIQHNLRFGICWVH</sequence>
<gene>
    <name evidence="2" type="ORF">RSOL_332300</name>
</gene>
<dbReference type="AlphaFoldDB" id="A0A0A1ULS5"/>
<comment type="caution">
    <text evidence="2">The sequence shown here is derived from an EMBL/GenBank/DDBJ whole genome shotgun (WGS) entry which is preliminary data.</text>
</comment>
<proteinExistence type="predicted"/>
<feature type="compositionally biased region" description="Acidic residues" evidence="1">
    <location>
        <begin position="8"/>
        <end position="33"/>
    </location>
</feature>
<evidence type="ECO:0000313" key="3">
    <source>
        <dbReference type="Proteomes" id="UP000030108"/>
    </source>
</evidence>
<dbReference type="Proteomes" id="UP000030108">
    <property type="component" value="Unassembled WGS sequence"/>
</dbReference>
<dbReference type="EMBL" id="JATN01000321">
    <property type="protein sequence ID" value="EUC59890.1"/>
    <property type="molecule type" value="Genomic_DNA"/>
</dbReference>
<evidence type="ECO:0000256" key="1">
    <source>
        <dbReference type="SAM" id="MobiDB-lite"/>
    </source>
</evidence>
<accession>A0A0A1ULS5</accession>
<organism evidence="2 3">
    <name type="scientific">Rhizoctonia solani AG-3 Rhs1AP</name>
    <dbReference type="NCBI Taxonomy" id="1086054"/>
    <lineage>
        <taxon>Eukaryota</taxon>
        <taxon>Fungi</taxon>
        <taxon>Dikarya</taxon>
        <taxon>Basidiomycota</taxon>
        <taxon>Agaricomycotina</taxon>
        <taxon>Agaricomycetes</taxon>
        <taxon>Cantharellales</taxon>
        <taxon>Ceratobasidiaceae</taxon>
        <taxon>Rhizoctonia</taxon>
    </lineage>
</organism>
<evidence type="ECO:0000313" key="2">
    <source>
        <dbReference type="EMBL" id="EUC59890.1"/>
    </source>
</evidence>
<protein>
    <submittedName>
        <fullName evidence="2">Uncharacterized protein</fullName>
    </submittedName>
</protein>
<reference evidence="3" key="1">
    <citation type="journal article" date="2014" name="Genome Announc.">
        <title>Draft genome sequence of the plant-pathogenic soil fungus Rhizoctonia solani anastomosis group 3 strain Rhs1AP.</title>
        <authorList>
            <person name="Cubeta M.A."/>
            <person name="Thomas E."/>
            <person name="Dean R.A."/>
            <person name="Jabaji S."/>
            <person name="Neate S.M."/>
            <person name="Tavantzis S."/>
            <person name="Toda T."/>
            <person name="Vilgalys R."/>
            <person name="Bharathan N."/>
            <person name="Fedorova-Abrams N."/>
            <person name="Pakala S.B."/>
            <person name="Pakala S.M."/>
            <person name="Zafar N."/>
            <person name="Joardar V."/>
            <person name="Losada L."/>
            <person name="Nierman W.C."/>
        </authorList>
    </citation>
    <scope>NUCLEOTIDE SEQUENCE [LARGE SCALE GENOMIC DNA]</scope>
    <source>
        <strain evidence="3">AG-3</strain>
    </source>
</reference>
<feature type="region of interest" description="Disordered" evidence="1">
    <location>
        <begin position="1"/>
        <end position="69"/>
    </location>
</feature>